<keyword evidence="21" id="KW-0206">Cytoskeleton</keyword>
<evidence type="ECO:0000259" key="30">
    <source>
        <dbReference type="PROSITE" id="PS51848"/>
    </source>
</evidence>
<reference evidence="32 33" key="1">
    <citation type="submission" date="2025-04" db="UniProtKB">
        <authorList>
            <consortium name="RefSeq"/>
        </authorList>
    </citation>
    <scope>IDENTIFICATION</scope>
    <source>
        <tissue evidence="32 33">Sperm</tissue>
    </source>
</reference>
<evidence type="ECO:0000259" key="29">
    <source>
        <dbReference type="PROSITE" id="PS50023"/>
    </source>
</evidence>
<sequence length="1408" mass="158340">MSEDQINVAENKLLYEEFRSASTLKIIRSSFAKLCKQLGVDHQEESPFYPRFRDALQNVWQAKELFKYVDKRANMEEYEQGKACSGVKGLVVGAGPCGLRVAIELALLGARVVLVEKRDVFARNNVLHLWPFTVDDLAQLGAKKLYRQFCTGGLDHISIRQLQLILLKVCLMVGVEVHVNTEFVGLVEPTADKEHGWRASWKPDNRAVSAYEFDVLIEAGGSGGKRLDGFKVKECRGQLAIGVTANFVNRKTKEEIMAKEISGVASIYNQNLFNELHDATGISLENIVYYKGDTHYFVMTAKKQSLLEKKVLKQDQTDAGKLLSPENVNKEALQKFALEAANYSTDNSLPRLDFARNGRGDADVAVFDFTCMRQGEHSSLVREVHGTRLLLGLVGDSLLEPFWPLGTGCARGFLAAFDMAWMVVGWAKGKPPLKLLAERESVFKLLAQTSSNNIKSSTKNFSINPATRYTNLNLNACRPQQVAPLYIGQKKPQGADKTLKNTEEPIPAESVCDPARPKPVPALRREKLIRWCQECTRGYPGVNITDLTTSWQNGLALCALIHRFYPDLIEFIKLDAENAVENNRQAFEVAERELGIAPITTAEEMGCQDGGPDLLAMVAYLTRFYNLLGNTPPPTAAISRKRTTIKSNSPLVLASKLRQTFYKRRKSLEGSRRNAVRKPKRGEETPNKDAIGADTSSQTKDNVKPVPAIRKKLLPTSSQAGATQDDDSGEPPRPPQQQSSIERSSSSQKTLRSEPQSSVCFFCEKHVYVLQRLSADGKFFHRECFRCSHCEAALHLGDFAFDDEEEKFYCKPHFCLRKSPTFSTRKRMFEKMRQTVKISLDNKKKKESQKSAEESKERSEAELKKPSEHKPLKGTVKNEENLPAGGDRLTPQQSRPEKENSVGQGSVEKTTKAEENAKPVVPHRPDTSVTEEPQGKDQDTVPGSEDAADDVEQPKKSKSIWKRFKGMFRSRSLTDLRDHQKIHDKSVWSDNEQDDEVNGDKEAKLPRRFSMRGTRKRLRRTLSLPSRPSARRPEAHVGLSGASSGKPPQWKAVESDSWDALKQPVKDAQEPPKETRPPREAPKSPARPTPPPKPPRNPASPTSPGLKKILQEAESRDAATGRDAEGRANAVPRKVEVVVDVCKPLRIPAGGCGKQGEKNGVKLGAGKLLEEGRSTGEQLVCQSAVGLRRKNATRSKIFLNQDSAEMDALLPDVKEDASSLSHQDSDSMDTSESGDEGEDKRPRRRLTKIERQQRMSVLQSERSSRHHEQQRLNKAQMMQRELQELEEKQRILEEEGVKIEKRLRGDGVDNDNPVLMQEWFKLIGERNLLLRKESELVIMMQELELEDRQGRLQQRLDDLSALNASEYDEEEQQELDRLLQEKLEVVEQRNTLVSLLEEQRLLEKEEDK</sequence>
<dbReference type="GO" id="GO:0010008">
    <property type="term" value="C:endosome membrane"/>
    <property type="evidence" value="ECO:0007669"/>
    <property type="project" value="UniProtKB-SubCell"/>
</dbReference>
<feature type="compositionally biased region" description="Basic and acidic residues" evidence="27">
    <location>
        <begin position="1064"/>
        <end position="1082"/>
    </location>
</feature>
<evidence type="ECO:0000256" key="3">
    <source>
        <dbReference type="ARBA" id="ARBA00004245"/>
    </source>
</evidence>
<evidence type="ECO:0000256" key="5">
    <source>
        <dbReference type="ARBA" id="ARBA00008223"/>
    </source>
</evidence>
<evidence type="ECO:0000256" key="20">
    <source>
        <dbReference type="ARBA" id="ARBA00023203"/>
    </source>
</evidence>
<comment type="similarity">
    <text evidence="5">Belongs to the Mical family.</text>
</comment>
<dbReference type="InterPro" id="IPR001781">
    <property type="entry name" value="Znf_LIM"/>
</dbReference>
<dbReference type="KEGG" id="pmrn:116945575"/>
<keyword evidence="14" id="KW-0521">NADP</keyword>
<dbReference type="InterPro" id="IPR001715">
    <property type="entry name" value="CH_dom"/>
</dbReference>
<dbReference type="GO" id="GO:0120501">
    <property type="term" value="F:F-actin monooxygenase activity"/>
    <property type="evidence" value="ECO:0007669"/>
    <property type="project" value="UniProtKB-EC"/>
</dbReference>
<keyword evidence="20" id="KW-0009">Actin-binding</keyword>
<dbReference type="RefSeq" id="XP_032815900.1">
    <property type="nucleotide sequence ID" value="XM_032960009.1"/>
</dbReference>
<feature type="compositionally biased region" description="Acidic residues" evidence="27">
    <location>
        <begin position="1226"/>
        <end position="1237"/>
    </location>
</feature>
<dbReference type="Pfam" id="PF01494">
    <property type="entry name" value="FAD_binding_3"/>
    <property type="match status" value="1"/>
</dbReference>
<dbReference type="GO" id="GO:0046872">
    <property type="term" value="F:metal ion binding"/>
    <property type="evidence" value="ECO:0007669"/>
    <property type="project" value="UniProtKB-KW"/>
</dbReference>
<dbReference type="InterPro" id="IPR050540">
    <property type="entry name" value="F-actin_Monoox_Mical"/>
</dbReference>
<evidence type="ECO:0000256" key="13">
    <source>
        <dbReference type="ARBA" id="ARBA00022833"/>
    </source>
</evidence>
<feature type="compositionally biased region" description="Basic and acidic residues" evidence="27">
    <location>
        <begin position="1109"/>
        <end position="1126"/>
    </location>
</feature>
<evidence type="ECO:0000256" key="25">
    <source>
        <dbReference type="PROSITE-ProRule" id="PRU00125"/>
    </source>
</evidence>
<dbReference type="Proteomes" id="UP001318040">
    <property type="component" value="Chromosome 24"/>
</dbReference>
<comment type="catalytic activity">
    <reaction evidence="24">
        <text>L-methionyl-[F-actin] + NADPH + O2 + H(+) = L-methionyl-(R)-S-oxide-[F-actin] + NADP(+) + H2O</text>
        <dbReference type="Rhea" id="RHEA:51308"/>
        <dbReference type="Rhea" id="RHEA-COMP:12953"/>
        <dbReference type="Rhea" id="RHEA-COMP:12956"/>
        <dbReference type="ChEBI" id="CHEBI:15377"/>
        <dbReference type="ChEBI" id="CHEBI:15378"/>
        <dbReference type="ChEBI" id="CHEBI:15379"/>
        <dbReference type="ChEBI" id="CHEBI:16044"/>
        <dbReference type="ChEBI" id="CHEBI:45764"/>
        <dbReference type="ChEBI" id="CHEBI:57783"/>
        <dbReference type="ChEBI" id="CHEBI:58349"/>
        <dbReference type="EC" id="1.14.13.225"/>
    </reaction>
</comment>
<organism evidence="31 33">
    <name type="scientific">Petromyzon marinus</name>
    <name type="common">Sea lamprey</name>
    <dbReference type="NCBI Taxonomy" id="7757"/>
    <lineage>
        <taxon>Eukaryota</taxon>
        <taxon>Metazoa</taxon>
        <taxon>Chordata</taxon>
        <taxon>Craniata</taxon>
        <taxon>Vertebrata</taxon>
        <taxon>Cyclostomata</taxon>
        <taxon>Hyperoartia</taxon>
        <taxon>Petromyzontiformes</taxon>
        <taxon>Petromyzontidae</taxon>
        <taxon>Petromyzon</taxon>
    </lineage>
</organism>
<dbReference type="Pfam" id="PF12130">
    <property type="entry name" value="bMERB_dom"/>
    <property type="match status" value="1"/>
</dbReference>
<evidence type="ECO:0000256" key="2">
    <source>
        <dbReference type="ARBA" id="ARBA00004214"/>
    </source>
</evidence>
<evidence type="ECO:0000256" key="6">
    <source>
        <dbReference type="ARBA" id="ARBA00012698"/>
    </source>
</evidence>
<feature type="compositionally biased region" description="Basic and acidic residues" evidence="27">
    <location>
        <begin position="840"/>
        <end position="880"/>
    </location>
</feature>
<evidence type="ECO:0000256" key="14">
    <source>
        <dbReference type="ARBA" id="ARBA00022857"/>
    </source>
</evidence>
<accession>A0AAJ7WZG8</accession>
<dbReference type="SUPFAM" id="SSF51905">
    <property type="entry name" value="FAD/NAD(P)-binding domain"/>
    <property type="match status" value="1"/>
</dbReference>
<keyword evidence="13 25" id="KW-0862">Zinc</keyword>
<feature type="compositionally biased region" description="Basic residues" evidence="27">
    <location>
        <begin position="1006"/>
        <end position="1020"/>
    </location>
</feature>
<dbReference type="FunFam" id="3.50.50.60:FF:000004">
    <property type="entry name" value="protein-methionine sulfoxide oxidase MICAL2 isoform X1"/>
    <property type="match status" value="1"/>
</dbReference>
<keyword evidence="18 26" id="KW-0175">Coiled coil</keyword>
<feature type="domain" description="Calponin-homology (CH)" evidence="28">
    <location>
        <begin position="522"/>
        <end position="626"/>
    </location>
</feature>
<evidence type="ECO:0000256" key="16">
    <source>
        <dbReference type="ARBA" id="ARBA00023033"/>
    </source>
</evidence>
<dbReference type="PROSITE" id="PS00478">
    <property type="entry name" value="LIM_DOMAIN_1"/>
    <property type="match status" value="1"/>
</dbReference>
<evidence type="ECO:0000256" key="9">
    <source>
        <dbReference type="ARBA" id="ARBA00022630"/>
    </source>
</evidence>
<dbReference type="PANTHER" id="PTHR23167">
    <property type="entry name" value="CALPONIN HOMOLOGY DOMAIN-CONTAINING PROTEIN DDB_G0272472-RELATED"/>
    <property type="match status" value="1"/>
</dbReference>
<feature type="region of interest" description="Disordered" evidence="27">
    <location>
        <begin position="836"/>
        <end position="959"/>
    </location>
</feature>
<evidence type="ECO:0000256" key="15">
    <source>
        <dbReference type="ARBA" id="ARBA00023002"/>
    </source>
</evidence>
<feature type="region of interest" description="Disordered" evidence="27">
    <location>
        <begin position="663"/>
        <end position="751"/>
    </location>
</feature>
<feature type="coiled-coil region" evidence="26">
    <location>
        <begin position="1368"/>
        <end position="1405"/>
    </location>
</feature>
<feature type="compositionally biased region" description="Basic and acidic residues" evidence="27">
    <location>
        <begin position="972"/>
        <end position="987"/>
    </location>
</feature>
<evidence type="ECO:0000313" key="34">
    <source>
        <dbReference type="RefSeq" id="XP_032815900.1"/>
    </source>
</evidence>
<evidence type="ECO:0000256" key="10">
    <source>
        <dbReference type="ARBA" id="ARBA00022723"/>
    </source>
</evidence>
<feature type="compositionally biased region" description="Basic and acidic residues" evidence="27">
    <location>
        <begin position="1262"/>
        <end position="1271"/>
    </location>
</feature>
<dbReference type="EC" id="1.6.3.1" evidence="6"/>
<evidence type="ECO:0000256" key="8">
    <source>
        <dbReference type="ARBA" id="ARBA00022490"/>
    </source>
</evidence>
<dbReference type="RefSeq" id="XP_032815899.1">
    <property type="nucleotide sequence ID" value="XM_032960008.1"/>
</dbReference>
<name>A0AAJ7WZG8_PETMA</name>
<keyword evidence="15" id="KW-0560">Oxidoreductase</keyword>
<evidence type="ECO:0000256" key="11">
    <source>
        <dbReference type="ARBA" id="ARBA00022753"/>
    </source>
</evidence>
<comment type="cofactor">
    <cofactor evidence="1">
        <name>FAD</name>
        <dbReference type="ChEBI" id="CHEBI:57692"/>
    </cofactor>
</comment>
<keyword evidence="9" id="KW-0285">Flavoprotein</keyword>
<dbReference type="SMART" id="SM00132">
    <property type="entry name" value="LIM"/>
    <property type="match status" value="1"/>
</dbReference>
<keyword evidence="31" id="KW-1185">Reference proteome</keyword>
<dbReference type="EC" id="1.14.13.225" evidence="7"/>
<dbReference type="Pfam" id="PF00412">
    <property type="entry name" value="LIM"/>
    <property type="match status" value="1"/>
</dbReference>
<dbReference type="PROSITE" id="PS50021">
    <property type="entry name" value="CH"/>
    <property type="match status" value="1"/>
</dbReference>
<dbReference type="GO" id="GO:0030496">
    <property type="term" value="C:midbody"/>
    <property type="evidence" value="ECO:0007669"/>
    <property type="project" value="UniProtKB-SubCell"/>
</dbReference>
<keyword evidence="8" id="KW-0963">Cytoplasm</keyword>
<evidence type="ECO:0000256" key="26">
    <source>
        <dbReference type="SAM" id="Coils"/>
    </source>
</evidence>
<dbReference type="GO" id="GO:0016174">
    <property type="term" value="F:NAD(P)H oxidase H2O2-forming activity"/>
    <property type="evidence" value="ECO:0007669"/>
    <property type="project" value="UniProtKB-EC"/>
</dbReference>
<evidence type="ECO:0000256" key="4">
    <source>
        <dbReference type="ARBA" id="ARBA00004608"/>
    </source>
</evidence>
<dbReference type="InterPro" id="IPR036188">
    <property type="entry name" value="FAD/NAD-bd_sf"/>
</dbReference>
<keyword evidence="10 25" id="KW-0479">Metal-binding</keyword>
<dbReference type="GO" id="GO:0005856">
    <property type="term" value="C:cytoskeleton"/>
    <property type="evidence" value="ECO:0007669"/>
    <property type="project" value="UniProtKB-SubCell"/>
</dbReference>
<evidence type="ECO:0000313" key="31">
    <source>
        <dbReference type="Proteomes" id="UP001318040"/>
    </source>
</evidence>
<keyword evidence="19" id="KW-0472">Membrane</keyword>
<evidence type="ECO:0000256" key="24">
    <source>
        <dbReference type="ARBA" id="ARBA00049522"/>
    </source>
</evidence>
<dbReference type="SMART" id="SM01203">
    <property type="entry name" value="DUF3585"/>
    <property type="match status" value="1"/>
</dbReference>
<feature type="domain" description="LIM zinc-binding" evidence="29">
    <location>
        <begin position="758"/>
        <end position="820"/>
    </location>
</feature>
<feature type="region of interest" description="Disordered" evidence="27">
    <location>
        <begin position="971"/>
        <end position="1132"/>
    </location>
</feature>
<evidence type="ECO:0000256" key="17">
    <source>
        <dbReference type="ARBA" id="ARBA00023038"/>
    </source>
</evidence>
<dbReference type="GO" id="GO:0071949">
    <property type="term" value="F:FAD binding"/>
    <property type="evidence" value="ECO:0007669"/>
    <property type="project" value="InterPro"/>
</dbReference>
<dbReference type="InterPro" id="IPR036872">
    <property type="entry name" value="CH_dom_sf"/>
</dbReference>
<dbReference type="InterPro" id="IPR022735">
    <property type="entry name" value="bMERB_dom"/>
</dbReference>
<evidence type="ECO:0000256" key="7">
    <source>
        <dbReference type="ARBA" id="ARBA00012709"/>
    </source>
</evidence>
<dbReference type="InterPro" id="IPR057494">
    <property type="entry name" value="Rossman_Mical"/>
</dbReference>
<dbReference type="Gene3D" id="3.50.50.60">
    <property type="entry name" value="FAD/NAD(P)-binding domain"/>
    <property type="match status" value="1"/>
</dbReference>
<dbReference type="Gene3D" id="2.10.110.10">
    <property type="entry name" value="Cysteine Rich Protein"/>
    <property type="match status" value="1"/>
</dbReference>
<evidence type="ECO:0000256" key="12">
    <source>
        <dbReference type="ARBA" id="ARBA00022827"/>
    </source>
</evidence>
<evidence type="ECO:0000256" key="23">
    <source>
        <dbReference type="ARBA" id="ARBA00048762"/>
    </source>
</evidence>
<dbReference type="PROSITE" id="PS51848">
    <property type="entry name" value="BMERB"/>
    <property type="match status" value="1"/>
</dbReference>
<dbReference type="SUPFAM" id="SSF47576">
    <property type="entry name" value="Calponin-homology domain, CH-domain"/>
    <property type="match status" value="1"/>
</dbReference>
<keyword evidence="11" id="KW-0967">Endosome</keyword>
<dbReference type="Gene3D" id="1.10.418.10">
    <property type="entry name" value="Calponin-like domain"/>
    <property type="match status" value="1"/>
</dbReference>
<comment type="subcellular location">
    <subcellularLocation>
        <location evidence="3">Cytoplasm</location>
        <location evidence="3">Cytoskeleton</location>
    </subcellularLocation>
    <subcellularLocation>
        <location evidence="4">Endosome membrane</location>
    </subcellularLocation>
    <subcellularLocation>
        <location evidence="2">Midbody</location>
    </subcellularLocation>
</comment>
<evidence type="ECO:0000256" key="19">
    <source>
        <dbReference type="ARBA" id="ARBA00023136"/>
    </source>
</evidence>
<evidence type="ECO:0000313" key="33">
    <source>
        <dbReference type="RefSeq" id="XP_032815899.1"/>
    </source>
</evidence>
<feature type="domain" description="BMERB" evidence="30">
    <location>
        <begin position="1265"/>
        <end position="1408"/>
    </location>
</feature>
<dbReference type="CDD" id="cd22198">
    <property type="entry name" value="CH_MICAL_EHBP-like"/>
    <property type="match status" value="1"/>
</dbReference>
<dbReference type="PROSITE" id="PS50023">
    <property type="entry name" value="LIM_DOMAIN_2"/>
    <property type="match status" value="1"/>
</dbReference>
<feature type="compositionally biased region" description="Low complexity" evidence="27">
    <location>
        <begin position="736"/>
        <end position="748"/>
    </location>
</feature>
<evidence type="ECO:0000259" key="28">
    <source>
        <dbReference type="PROSITE" id="PS50021"/>
    </source>
</evidence>
<feature type="region of interest" description="Disordered" evidence="27">
    <location>
        <begin position="1209"/>
        <end position="1273"/>
    </location>
</feature>
<evidence type="ECO:0000313" key="32">
    <source>
        <dbReference type="RefSeq" id="XP_032815898.1"/>
    </source>
</evidence>
<dbReference type="SMART" id="SM00033">
    <property type="entry name" value="CH"/>
    <property type="match status" value="1"/>
</dbReference>
<evidence type="ECO:0000256" key="18">
    <source>
        <dbReference type="ARBA" id="ARBA00023054"/>
    </source>
</evidence>
<comment type="catalytic activity">
    <reaction evidence="23">
        <text>NADPH + O2 + H(+) = H2O2 + NADP(+)</text>
        <dbReference type="Rhea" id="RHEA:11260"/>
        <dbReference type="ChEBI" id="CHEBI:15378"/>
        <dbReference type="ChEBI" id="CHEBI:15379"/>
        <dbReference type="ChEBI" id="CHEBI:16240"/>
        <dbReference type="ChEBI" id="CHEBI:57783"/>
        <dbReference type="ChEBI" id="CHEBI:58349"/>
        <dbReference type="EC" id="1.6.3.1"/>
    </reaction>
</comment>
<dbReference type="SUPFAM" id="SSF57716">
    <property type="entry name" value="Glucocorticoid receptor-like (DNA-binding domain)"/>
    <property type="match status" value="1"/>
</dbReference>
<keyword evidence="16" id="KW-0503">Monooxygenase</keyword>
<evidence type="ECO:0000256" key="1">
    <source>
        <dbReference type="ARBA" id="ARBA00001974"/>
    </source>
</evidence>
<evidence type="ECO:0000256" key="27">
    <source>
        <dbReference type="SAM" id="MobiDB-lite"/>
    </source>
</evidence>
<gene>
    <name evidence="32 33 34" type="primary">LOC116945575</name>
</gene>
<keyword evidence="17 25" id="KW-0440">LIM domain</keyword>
<keyword evidence="12" id="KW-0274">FAD</keyword>
<dbReference type="InterPro" id="IPR002938">
    <property type="entry name" value="FAD-bd"/>
</dbReference>
<feature type="compositionally biased region" description="Pro residues" evidence="27">
    <location>
        <begin position="1085"/>
        <end position="1098"/>
    </location>
</feature>
<protein>
    <recommendedName>
        <fullName evidence="22">Molecule interacting with CasL protein 1</fullName>
        <ecNumber evidence="7">1.14.13.225</ecNumber>
        <ecNumber evidence="6">1.6.3.1</ecNumber>
    </recommendedName>
</protein>
<evidence type="ECO:0000256" key="22">
    <source>
        <dbReference type="ARBA" id="ARBA00044245"/>
    </source>
</evidence>
<dbReference type="RefSeq" id="XP_032815898.1">
    <property type="nucleotide sequence ID" value="XM_032960007.1"/>
</dbReference>
<dbReference type="GO" id="GO:0003779">
    <property type="term" value="F:actin binding"/>
    <property type="evidence" value="ECO:0007669"/>
    <property type="project" value="UniProtKB-KW"/>
</dbReference>
<dbReference type="PANTHER" id="PTHR23167:SF35">
    <property type="entry name" value="[F-ACTIN]-MONOOXYGENASE MICAL1"/>
    <property type="match status" value="1"/>
</dbReference>
<dbReference type="Pfam" id="PF00307">
    <property type="entry name" value="CH"/>
    <property type="match status" value="1"/>
</dbReference>
<evidence type="ECO:0000256" key="21">
    <source>
        <dbReference type="ARBA" id="ARBA00023212"/>
    </source>
</evidence>
<dbReference type="Pfam" id="PF25413">
    <property type="entry name" value="Rossman_Mical"/>
    <property type="match status" value="1"/>
</dbReference>
<proteinExistence type="inferred from homology"/>